<dbReference type="RefSeq" id="WP_014657629.1">
    <property type="nucleotide sequence ID" value="NC_017731.1"/>
</dbReference>
<dbReference type="PROSITE" id="PS50112">
    <property type="entry name" value="PAS"/>
    <property type="match status" value="1"/>
</dbReference>
<keyword evidence="4" id="KW-0145">Chemotaxis</keyword>
<dbReference type="OrthoDB" id="9812260at2"/>
<evidence type="ECO:0000256" key="9">
    <source>
        <dbReference type="ARBA" id="ARBA00023224"/>
    </source>
</evidence>
<dbReference type="CDD" id="cd11386">
    <property type="entry name" value="MCP_signal"/>
    <property type="match status" value="1"/>
</dbReference>
<dbReference type="GO" id="GO:0052131">
    <property type="term" value="P:positive aerotaxis"/>
    <property type="evidence" value="ECO:0007669"/>
    <property type="project" value="UniProtKB-ARBA"/>
</dbReference>
<dbReference type="InterPro" id="IPR000014">
    <property type="entry name" value="PAS"/>
</dbReference>
<dbReference type="AlphaFoldDB" id="A0A140NNN6"/>
<feature type="domain" description="PAS" evidence="14">
    <location>
        <begin position="14"/>
        <end position="60"/>
    </location>
</feature>
<dbReference type="HOGENOM" id="CLU_000445_107_26_6"/>
<dbReference type="GO" id="GO:0005886">
    <property type="term" value="C:plasma membrane"/>
    <property type="evidence" value="ECO:0007669"/>
    <property type="project" value="UniProtKB-SubCell"/>
</dbReference>
<name>A0A140NNN6_PROSM</name>
<feature type="transmembrane region" description="Helical" evidence="12">
    <location>
        <begin position="165"/>
        <end position="184"/>
    </location>
</feature>
<keyword evidence="7 12" id="KW-1133">Transmembrane helix</keyword>
<evidence type="ECO:0000256" key="6">
    <source>
        <dbReference type="ARBA" id="ARBA00022692"/>
    </source>
</evidence>
<feature type="domain" description="Methyl-accepting transducer" evidence="13">
    <location>
        <begin position="267"/>
        <end position="496"/>
    </location>
</feature>
<evidence type="ECO:0000256" key="4">
    <source>
        <dbReference type="ARBA" id="ARBA00022500"/>
    </source>
</evidence>
<comment type="subcellular location">
    <subcellularLocation>
        <location evidence="1">Cell inner membrane</location>
        <topology evidence="1">Multi-pass membrane protein</topology>
    </subcellularLocation>
</comment>
<dbReference type="Gene3D" id="1.10.287.950">
    <property type="entry name" value="Methyl-accepting chemotaxis protein"/>
    <property type="match status" value="1"/>
</dbReference>
<comment type="similarity">
    <text evidence="10">Belongs to the methyl-accepting chemotaxis (MCP) protein family.</text>
</comment>
<proteinExistence type="inferred from homology"/>
<dbReference type="FunFam" id="3.30.450.20:FF:000046">
    <property type="entry name" value="Aerotaxis sensor receptor"/>
    <property type="match status" value="1"/>
</dbReference>
<evidence type="ECO:0000256" key="11">
    <source>
        <dbReference type="PROSITE-ProRule" id="PRU00284"/>
    </source>
</evidence>
<dbReference type="GeneID" id="93520546"/>
<evidence type="ECO:0000256" key="8">
    <source>
        <dbReference type="ARBA" id="ARBA00023136"/>
    </source>
</evidence>
<sequence length="510" mass="56469">MTSIPFITQNEYQLEDDTTLMTTSDLDGNITHANDDFIKVSGYSLLELMNRPHNIIRHPDMPKAAFADMWSTLKKGEPWTGIVKNRRKNGDHYWVRANICPMMREGVITGYMSIRTKASREEIASAEPLYRALNQGRPPHKLHKGLVLAKHWFGQYPALSIRWRIRLLMILLFTGWISVAALSGLQGLSFLHATVLTLITLSASNVLLERMVAKPIENVARQALDVARGECHSISHLHRVDEIGMILRSIGQLGLVCRWLTNDVSYQISNVHNESELLVNDCDELEQHTQKTVGYVQQTVAAMNQMSVSVQMNADNTIQADKLSSQTSETAIHAAEAMKNVVQTMDEIVHSTNKINAITDVIKTIAFQTNILALNAAVEAARAGEQGKGFAVVADEVRSLASRSASAVNDIRDLIDDCENKVHSGKLHVHTTGDTLQEVVKQVQDVTQLISHISNATSEQAAGLTEITQAVFELESIAQKNTVLVEQSANASEVVKKHAIRLDDAITILH</sequence>
<dbReference type="Gene3D" id="3.30.450.20">
    <property type="entry name" value="PAS domain"/>
    <property type="match status" value="1"/>
</dbReference>
<evidence type="ECO:0000313" key="16">
    <source>
        <dbReference type="Proteomes" id="UP000005012"/>
    </source>
</evidence>
<evidence type="ECO:0000259" key="14">
    <source>
        <dbReference type="PROSITE" id="PS50112"/>
    </source>
</evidence>
<dbReference type="FunFam" id="1.10.287.950:FF:000001">
    <property type="entry name" value="Methyl-accepting chemotaxis sensory transducer"/>
    <property type="match status" value="1"/>
</dbReference>
<dbReference type="GO" id="GO:0007165">
    <property type="term" value="P:signal transduction"/>
    <property type="evidence" value="ECO:0007669"/>
    <property type="project" value="UniProtKB-KW"/>
</dbReference>
<evidence type="ECO:0000256" key="1">
    <source>
        <dbReference type="ARBA" id="ARBA00004429"/>
    </source>
</evidence>
<dbReference type="InterPro" id="IPR035965">
    <property type="entry name" value="PAS-like_dom_sf"/>
</dbReference>
<protein>
    <submittedName>
        <fullName evidence="15">Fused signal transducer/methyl accepting chemotaxis protein</fullName>
    </submittedName>
</protein>
<dbReference type="EMBL" id="CP003488">
    <property type="protein sequence ID" value="AFH94735.1"/>
    <property type="molecule type" value="Genomic_DNA"/>
</dbReference>
<keyword evidence="8 12" id="KW-0472">Membrane</keyword>
<dbReference type="InterPro" id="IPR051310">
    <property type="entry name" value="MCP_chemotaxis"/>
</dbReference>
<dbReference type="GO" id="GO:0004888">
    <property type="term" value="F:transmembrane signaling receptor activity"/>
    <property type="evidence" value="ECO:0007669"/>
    <property type="project" value="InterPro"/>
</dbReference>
<evidence type="ECO:0000313" key="15">
    <source>
        <dbReference type="EMBL" id="AFH94735.1"/>
    </source>
</evidence>
<keyword evidence="5" id="KW-0997">Cell inner membrane</keyword>
<dbReference type="SUPFAM" id="SSF58104">
    <property type="entry name" value="Methyl-accepting chemotaxis protein (MCP) signaling domain"/>
    <property type="match status" value="1"/>
</dbReference>
<dbReference type="NCBIfam" id="TIGR00229">
    <property type="entry name" value="sensory_box"/>
    <property type="match status" value="1"/>
</dbReference>
<gene>
    <name evidence="15" type="ordered locus">S70_14535</name>
</gene>
<dbReference type="PANTHER" id="PTHR43531">
    <property type="entry name" value="PROTEIN ICFG"/>
    <property type="match status" value="1"/>
</dbReference>
<keyword evidence="2" id="KW-1003">Cell membrane</keyword>
<dbReference type="SUPFAM" id="SSF55785">
    <property type="entry name" value="PYP-like sensor domain (PAS domain)"/>
    <property type="match status" value="1"/>
</dbReference>
<evidence type="ECO:0000256" key="5">
    <source>
        <dbReference type="ARBA" id="ARBA00022519"/>
    </source>
</evidence>
<keyword evidence="6 12" id="KW-0812">Transmembrane</keyword>
<evidence type="ECO:0000256" key="10">
    <source>
        <dbReference type="ARBA" id="ARBA00029447"/>
    </source>
</evidence>
<evidence type="ECO:0000256" key="3">
    <source>
        <dbReference type="ARBA" id="ARBA00022481"/>
    </source>
</evidence>
<dbReference type="PANTHER" id="PTHR43531:SF7">
    <property type="entry name" value="AEROTAXIS RECEPTOR"/>
    <property type="match status" value="1"/>
</dbReference>
<evidence type="ECO:0000256" key="2">
    <source>
        <dbReference type="ARBA" id="ARBA00022475"/>
    </source>
</evidence>
<keyword evidence="9 11" id="KW-0807">Transducer</keyword>
<dbReference type="Pfam" id="PF00015">
    <property type="entry name" value="MCPsignal"/>
    <property type="match status" value="1"/>
</dbReference>
<dbReference type="PROSITE" id="PS50111">
    <property type="entry name" value="CHEMOTAXIS_TRANSDUC_2"/>
    <property type="match status" value="1"/>
</dbReference>
<reference evidence="16" key="2">
    <citation type="submission" date="2012-04" db="EMBL/GenBank/DDBJ databases">
        <title>Complete genome sequence of Providencia stuartii clinical isolate MRSN 2154.</title>
        <authorList>
            <person name="Clifford R.J."/>
            <person name="Hang J."/>
            <person name="Riley M.C."/>
            <person name="Onmus-Leone F."/>
            <person name="Kuschner R.A."/>
            <person name="Lesho E.P."/>
            <person name="Waterman P.E."/>
        </authorList>
    </citation>
    <scope>NUCLEOTIDE SEQUENCE [LARGE SCALE GENOMIC DNA]</scope>
    <source>
        <strain evidence="16">MRSN 2154</strain>
    </source>
</reference>
<evidence type="ECO:0000256" key="12">
    <source>
        <dbReference type="SAM" id="Phobius"/>
    </source>
</evidence>
<evidence type="ECO:0000259" key="13">
    <source>
        <dbReference type="PROSITE" id="PS50111"/>
    </source>
</evidence>
<dbReference type="InterPro" id="IPR004089">
    <property type="entry name" value="MCPsignal_dom"/>
</dbReference>
<evidence type="ECO:0000256" key="7">
    <source>
        <dbReference type="ARBA" id="ARBA00022989"/>
    </source>
</evidence>
<dbReference type="KEGG" id="psi:S70_14535"/>
<dbReference type="SMART" id="SM00283">
    <property type="entry name" value="MA"/>
    <property type="match status" value="1"/>
</dbReference>
<reference evidence="15 16" key="1">
    <citation type="journal article" date="2012" name="J. Bacteriol.">
        <title>Complete Genome Sequence of Providencia stuartii Clinical Isolate MRSN 2154.</title>
        <authorList>
            <person name="Clifford R.J."/>
            <person name="Hang J."/>
            <person name="Riley M.C."/>
            <person name="Onmus-Leone F."/>
            <person name="Kuschner R.A."/>
            <person name="Lesho E.P."/>
            <person name="Waterman P.E."/>
        </authorList>
    </citation>
    <scope>NUCLEOTIDE SEQUENCE [LARGE SCALE GENOMIC DNA]</scope>
    <source>
        <strain evidence="15 16">MRSN 2154</strain>
    </source>
</reference>
<keyword evidence="3" id="KW-0488">Methylation</keyword>
<accession>A0A140NNN6</accession>
<dbReference type="InterPro" id="IPR004090">
    <property type="entry name" value="Chemotax_Me-accpt_rcpt"/>
</dbReference>
<dbReference type="PRINTS" id="PR00260">
    <property type="entry name" value="CHEMTRNSDUCR"/>
</dbReference>
<dbReference type="PATRIC" id="fig|1157951.4.peg.2925"/>
<dbReference type="Proteomes" id="UP000005012">
    <property type="component" value="Chromosome"/>
</dbReference>
<organism evidence="15 16">
    <name type="scientific">Providencia stuartii (strain MRSN 2154)</name>
    <dbReference type="NCBI Taxonomy" id="1157951"/>
    <lineage>
        <taxon>Bacteria</taxon>
        <taxon>Pseudomonadati</taxon>
        <taxon>Pseudomonadota</taxon>
        <taxon>Gammaproteobacteria</taxon>
        <taxon>Enterobacterales</taxon>
        <taxon>Morganellaceae</taxon>
        <taxon>Providencia</taxon>
    </lineage>
</organism>
<dbReference type="InterPro" id="IPR013655">
    <property type="entry name" value="PAS_fold_3"/>
</dbReference>
<dbReference type="Pfam" id="PF08447">
    <property type="entry name" value="PAS_3"/>
    <property type="match status" value="1"/>
</dbReference>
<dbReference type="CDD" id="cd00130">
    <property type="entry name" value="PAS"/>
    <property type="match status" value="1"/>
</dbReference>